<gene>
    <name evidence="7" type="ORF">EJB05_11163</name>
</gene>
<evidence type="ECO:0000313" key="8">
    <source>
        <dbReference type="Proteomes" id="UP000324897"/>
    </source>
</evidence>
<name>A0A5J9VNS9_9POAL</name>
<evidence type="ECO:0000256" key="4">
    <source>
        <dbReference type="ARBA" id="ARBA00049164"/>
    </source>
</evidence>
<keyword evidence="8" id="KW-1185">Reference proteome</keyword>
<dbReference type="SUPFAM" id="SSF50129">
    <property type="entry name" value="GroES-like"/>
    <property type="match status" value="1"/>
</dbReference>
<dbReference type="GO" id="GO:0046294">
    <property type="term" value="P:formaldehyde catabolic process"/>
    <property type="evidence" value="ECO:0007669"/>
    <property type="project" value="TreeGrafter"/>
</dbReference>
<dbReference type="Gene3D" id="3.40.50.720">
    <property type="entry name" value="NAD(P)-binding Rossmann-like Domain"/>
    <property type="match status" value="1"/>
</dbReference>
<comment type="caution">
    <text evidence="7">The sequence shown here is derived from an EMBL/GenBank/DDBJ whole genome shotgun (WGS) entry which is preliminary data.</text>
</comment>
<feature type="domain" description="Alcohol dehydrogenase-like C-terminal" evidence="6">
    <location>
        <begin position="2"/>
        <end position="80"/>
    </location>
</feature>
<reference evidence="7 8" key="1">
    <citation type="journal article" date="2019" name="Sci. Rep.">
        <title>A high-quality genome of Eragrostis curvula grass provides insights into Poaceae evolution and supports new strategies to enhance forage quality.</title>
        <authorList>
            <person name="Carballo J."/>
            <person name="Santos B.A.C.M."/>
            <person name="Zappacosta D."/>
            <person name="Garbus I."/>
            <person name="Selva J.P."/>
            <person name="Gallo C.A."/>
            <person name="Diaz A."/>
            <person name="Albertini E."/>
            <person name="Caccamo M."/>
            <person name="Echenique V."/>
        </authorList>
    </citation>
    <scope>NUCLEOTIDE SEQUENCE [LARGE SCALE GENOMIC DNA]</scope>
    <source>
        <strain evidence="8">cv. Victoria</strain>
        <tissue evidence="7">Leaf</tissue>
    </source>
</reference>
<dbReference type="GO" id="GO:0005829">
    <property type="term" value="C:cytosol"/>
    <property type="evidence" value="ECO:0007669"/>
    <property type="project" value="TreeGrafter"/>
</dbReference>
<dbReference type="GO" id="GO:0008270">
    <property type="term" value="F:zinc ion binding"/>
    <property type="evidence" value="ECO:0007669"/>
    <property type="project" value="TreeGrafter"/>
</dbReference>
<dbReference type="GO" id="GO:0051903">
    <property type="term" value="F:S-(hydroxymethyl)glutathione dehydrogenase [NAD(P)+] activity"/>
    <property type="evidence" value="ECO:0007669"/>
    <property type="project" value="TreeGrafter"/>
</dbReference>
<dbReference type="InterPro" id="IPR013149">
    <property type="entry name" value="ADH-like_C"/>
</dbReference>
<comment type="subunit">
    <text evidence="1">Homodimer.</text>
</comment>
<keyword evidence="2" id="KW-0479">Metal-binding</keyword>
<evidence type="ECO:0000256" key="3">
    <source>
        <dbReference type="ARBA" id="ARBA00022833"/>
    </source>
</evidence>
<dbReference type="GO" id="GO:0004022">
    <property type="term" value="F:alcohol dehydrogenase (NAD+) activity"/>
    <property type="evidence" value="ECO:0007669"/>
    <property type="project" value="UniProtKB-EC"/>
</dbReference>
<dbReference type="Pfam" id="PF00107">
    <property type="entry name" value="ADH_zinc_N"/>
    <property type="match status" value="1"/>
</dbReference>
<evidence type="ECO:0000256" key="1">
    <source>
        <dbReference type="ARBA" id="ARBA00011738"/>
    </source>
</evidence>
<evidence type="ECO:0000256" key="5">
    <source>
        <dbReference type="ARBA" id="ARBA00049243"/>
    </source>
</evidence>
<organism evidence="7 8">
    <name type="scientific">Eragrostis curvula</name>
    <name type="common">weeping love grass</name>
    <dbReference type="NCBI Taxonomy" id="38414"/>
    <lineage>
        <taxon>Eukaryota</taxon>
        <taxon>Viridiplantae</taxon>
        <taxon>Streptophyta</taxon>
        <taxon>Embryophyta</taxon>
        <taxon>Tracheophyta</taxon>
        <taxon>Spermatophyta</taxon>
        <taxon>Magnoliopsida</taxon>
        <taxon>Liliopsida</taxon>
        <taxon>Poales</taxon>
        <taxon>Poaceae</taxon>
        <taxon>PACMAD clade</taxon>
        <taxon>Chloridoideae</taxon>
        <taxon>Eragrostideae</taxon>
        <taxon>Eragrostidinae</taxon>
        <taxon>Eragrostis</taxon>
    </lineage>
</organism>
<dbReference type="PANTHER" id="PTHR43880:SF10">
    <property type="entry name" value="ALCOHOL DEHYDROGENASE-LIKE 2"/>
    <property type="match status" value="1"/>
</dbReference>
<comment type="catalytic activity">
    <reaction evidence="5">
        <text>a primary alcohol + NAD(+) = an aldehyde + NADH + H(+)</text>
        <dbReference type="Rhea" id="RHEA:10736"/>
        <dbReference type="ChEBI" id="CHEBI:15378"/>
        <dbReference type="ChEBI" id="CHEBI:15734"/>
        <dbReference type="ChEBI" id="CHEBI:17478"/>
        <dbReference type="ChEBI" id="CHEBI:57540"/>
        <dbReference type="ChEBI" id="CHEBI:57945"/>
        <dbReference type="EC" id="1.1.1.1"/>
    </reaction>
</comment>
<comment type="catalytic activity">
    <reaction evidence="4">
        <text>a secondary alcohol + NAD(+) = a ketone + NADH + H(+)</text>
        <dbReference type="Rhea" id="RHEA:10740"/>
        <dbReference type="ChEBI" id="CHEBI:15378"/>
        <dbReference type="ChEBI" id="CHEBI:17087"/>
        <dbReference type="ChEBI" id="CHEBI:35681"/>
        <dbReference type="ChEBI" id="CHEBI:57540"/>
        <dbReference type="ChEBI" id="CHEBI:57945"/>
        <dbReference type="EC" id="1.1.1.1"/>
    </reaction>
</comment>
<keyword evidence="3" id="KW-0862">Zinc</keyword>
<evidence type="ECO:0000256" key="2">
    <source>
        <dbReference type="ARBA" id="ARBA00022723"/>
    </source>
</evidence>
<dbReference type="Proteomes" id="UP000324897">
    <property type="component" value="Chromosome 4"/>
</dbReference>
<dbReference type="Gene3D" id="3.90.180.10">
    <property type="entry name" value="Medium-chain alcohol dehydrogenases, catalytic domain"/>
    <property type="match status" value="2"/>
</dbReference>
<sequence length="163" mass="17661">MQVIKELTGGAGADYCFECVGLSAVSAEAFKSSRKGWGKTIVLGVDGHMAPISIPPSEIMRGRSVVGSLLGGIKPKDDIPMLAQKYLDKVTGSTNLIRELGVCKFGVTRSADSFFEKQELELDAFITHQMGFDEINRAFELLTQGKSLRCILWMDGARQSNGA</sequence>
<accession>A0A5J9VNS9</accession>
<protein>
    <recommendedName>
        <fullName evidence="6">Alcohol dehydrogenase-like C-terminal domain-containing protein</fullName>
    </recommendedName>
</protein>
<dbReference type="InterPro" id="IPR036291">
    <property type="entry name" value="NAD(P)-bd_dom_sf"/>
</dbReference>
<dbReference type="OrthoDB" id="417550at2759"/>
<dbReference type="InterPro" id="IPR011032">
    <property type="entry name" value="GroES-like_sf"/>
</dbReference>
<dbReference type="SUPFAM" id="SSF51735">
    <property type="entry name" value="NAD(P)-binding Rossmann-fold domains"/>
    <property type="match status" value="1"/>
</dbReference>
<dbReference type="AlphaFoldDB" id="A0A5J9VNS9"/>
<dbReference type="PANTHER" id="PTHR43880">
    <property type="entry name" value="ALCOHOL DEHYDROGENASE"/>
    <property type="match status" value="1"/>
</dbReference>
<dbReference type="EMBL" id="RWGY01000007">
    <property type="protein sequence ID" value="TVU37823.1"/>
    <property type="molecule type" value="Genomic_DNA"/>
</dbReference>
<evidence type="ECO:0000313" key="7">
    <source>
        <dbReference type="EMBL" id="TVU37823.1"/>
    </source>
</evidence>
<dbReference type="Gramene" id="TVU37823">
    <property type="protein sequence ID" value="TVU37823"/>
    <property type="gene ID" value="EJB05_11163"/>
</dbReference>
<proteinExistence type="predicted"/>
<evidence type="ECO:0000259" key="6">
    <source>
        <dbReference type="Pfam" id="PF00107"/>
    </source>
</evidence>